<evidence type="ECO:0000313" key="3">
    <source>
        <dbReference type="Proteomes" id="UP000279259"/>
    </source>
</evidence>
<evidence type="ECO:0000256" key="1">
    <source>
        <dbReference type="SAM" id="MobiDB-lite"/>
    </source>
</evidence>
<sequence>MIRLPSSSRSRLSSWFGSSAPNSGSTATIRTPVTSLSNPRPTHRGGQTAQTTSTHPGSGSFVPAVFWTRYQKSPEASSSVLTYIAAVTTNGQSTTVVKEDELPHDQTTQYDTAEALASELLSAMQAESQRRRNVEDDLDPAEVLPQVLSGLVQSNAAHSRTQLHWLNTFTFARDFPEVAQVLASGGNYLDESDDESSDENDQGQLVQRMANLGVGPYTGSYTSPGEQHRSSQPPRDYYNGFLGSSTSSRAPYRSAQPSQGGFRSFLG</sequence>
<reference evidence="2 3" key="1">
    <citation type="submission" date="2018-11" db="EMBL/GenBank/DDBJ databases">
        <title>Genome sequence of Saitozyma podzolica DSM 27192.</title>
        <authorList>
            <person name="Aliyu H."/>
            <person name="Gorte O."/>
            <person name="Ochsenreither K."/>
        </authorList>
    </citation>
    <scope>NUCLEOTIDE SEQUENCE [LARGE SCALE GENOMIC DNA]</scope>
    <source>
        <strain evidence="2 3">DSM 27192</strain>
    </source>
</reference>
<accession>A0A427YRC0</accession>
<proteinExistence type="predicted"/>
<organism evidence="2 3">
    <name type="scientific">Saitozyma podzolica</name>
    <dbReference type="NCBI Taxonomy" id="1890683"/>
    <lineage>
        <taxon>Eukaryota</taxon>
        <taxon>Fungi</taxon>
        <taxon>Dikarya</taxon>
        <taxon>Basidiomycota</taxon>
        <taxon>Agaricomycotina</taxon>
        <taxon>Tremellomycetes</taxon>
        <taxon>Tremellales</taxon>
        <taxon>Trimorphomycetaceae</taxon>
        <taxon>Saitozyma</taxon>
    </lineage>
</organism>
<name>A0A427YRC0_9TREE</name>
<comment type="caution">
    <text evidence="2">The sequence shown here is derived from an EMBL/GenBank/DDBJ whole genome shotgun (WGS) entry which is preliminary data.</text>
</comment>
<dbReference type="EMBL" id="RSCD01000003">
    <property type="protein sequence ID" value="RSH93664.1"/>
    <property type="molecule type" value="Genomic_DNA"/>
</dbReference>
<gene>
    <name evidence="2" type="ORF">EHS25_006310</name>
</gene>
<feature type="compositionally biased region" description="Polar residues" evidence="1">
    <location>
        <begin position="20"/>
        <end position="57"/>
    </location>
</feature>
<evidence type="ECO:0000313" key="2">
    <source>
        <dbReference type="EMBL" id="RSH93664.1"/>
    </source>
</evidence>
<feature type="compositionally biased region" description="Polar residues" evidence="1">
    <location>
        <begin position="242"/>
        <end position="261"/>
    </location>
</feature>
<feature type="region of interest" description="Disordered" evidence="1">
    <location>
        <begin position="1"/>
        <end position="58"/>
    </location>
</feature>
<feature type="compositionally biased region" description="Polar residues" evidence="1">
    <location>
        <begin position="219"/>
        <end position="233"/>
    </location>
</feature>
<feature type="compositionally biased region" description="Low complexity" evidence="1">
    <location>
        <begin position="1"/>
        <end position="19"/>
    </location>
</feature>
<dbReference type="Proteomes" id="UP000279259">
    <property type="component" value="Unassembled WGS sequence"/>
</dbReference>
<keyword evidence="3" id="KW-1185">Reference proteome</keyword>
<protein>
    <submittedName>
        <fullName evidence="2">Uncharacterized protein</fullName>
    </submittedName>
</protein>
<dbReference type="AlphaFoldDB" id="A0A427YRC0"/>
<dbReference type="OrthoDB" id="10399671at2759"/>
<feature type="region of interest" description="Disordered" evidence="1">
    <location>
        <begin position="213"/>
        <end position="267"/>
    </location>
</feature>